<dbReference type="Pfam" id="PF00225">
    <property type="entry name" value="Kinesin"/>
    <property type="match status" value="1"/>
</dbReference>
<keyword evidence="3 4" id="KW-0505">Motor protein</keyword>
<gene>
    <name evidence="8" type="ORF">TRSC58_00746</name>
</gene>
<dbReference type="Gene3D" id="3.40.850.10">
    <property type="entry name" value="Kinesin motor domain"/>
    <property type="match status" value="1"/>
</dbReference>
<keyword evidence="5" id="KW-0175">Coiled coil</keyword>
<keyword evidence="9" id="KW-1185">Reference proteome</keyword>
<feature type="region of interest" description="Disordered" evidence="6">
    <location>
        <begin position="539"/>
        <end position="565"/>
    </location>
</feature>
<feature type="domain" description="Kinesin motor" evidence="7">
    <location>
        <begin position="12"/>
        <end position="524"/>
    </location>
</feature>
<evidence type="ECO:0000313" key="8">
    <source>
        <dbReference type="EMBL" id="ESL11502.1"/>
    </source>
</evidence>
<dbReference type="GO" id="GO:0003777">
    <property type="term" value="F:microtubule motor activity"/>
    <property type="evidence" value="ECO:0007669"/>
    <property type="project" value="InterPro"/>
</dbReference>
<evidence type="ECO:0000256" key="1">
    <source>
        <dbReference type="ARBA" id="ARBA00022741"/>
    </source>
</evidence>
<dbReference type="SMART" id="SM00129">
    <property type="entry name" value="KISc"/>
    <property type="match status" value="1"/>
</dbReference>
<dbReference type="PANTHER" id="PTHR24115">
    <property type="entry name" value="KINESIN-RELATED"/>
    <property type="match status" value="1"/>
</dbReference>
<protein>
    <recommendedName>
        <fullName evidence="4">Kinesin-like protein</fullName>
    </recommendedName>
</protein>
<keyword evidence="2 3" id="KW-0067">ATP-binding</keyword>
<feature type="binding site" evidence="3">
    <location>
        <begin position="161"/>
        <end position="168"/>
    </location>
    <ligand>
        <name>ATP</name>
        <dbReference type="ChEBI" id="CHEBI:30616"/>
    </ligand>
</feature>
<feature type="region of interest" description="Disordered" evidence="6">
    <location>
        <begin position="610"/>
        <end position="634"/>
    </location>
</feature>
<dbReference type="Proteomes" id="UP000031737">
    <property type="component" value="Unassembled WGS sequence"/>
</dbReference>
<feature type="compositionally biased region" description="Low complexity" evidence="6">
    <location>
        <begin position="617"/>
        <end position="631"/>
    </location>
</feature>
<evidence type="ECO:0000256" key="5">
    <source>
        <dbReference type="SAM" id="Coils"/>
    </source>
</evidence>
<dbReference type="InterPro" id="IPR027640">
    <property type="entry name" value="Kinesin-like_fam"/>
</dbReference>
<dbReference type="EMBL" id="AUPL01000746">
    <property type="protein sequence ID" value="ESL11502.1"/>
    <property type="molecule type" value="Genomic_DNA"/>
</dbReference>
<evidence type="ECO:0000256" key="6">
    <source>
        <dbReference type="SAM" id="MobiDB-lite"/>
    </source>
</evidence>
<dbReference type="SUPFAM" id="SSF52540">
    <property type="entry name" value="P-loop containing nucleoside triphosphate hydrolases"/>
    <property type="match status" value="1"/>
</dbReference>
<comment type="similarity">
    <text evidence="3 4">Belongs to the TRAFAC class myosin-kinesin ATPase superfamily. Kinesin family.</text>
</comment>
<dbReference type="OrthoDB" id="3176171at2759"/>
<dbReference type="GO" id="GO:0008017">
    <property type="term" value="F:microtubule binding"/>
    <property type="evidence" value="ECO:0007669"/>
    <property type="project" value="InterPro"/>
</dbReference>
<dbReference type="PROSITE" id="PS50067">
    <property type="entry name" value="KINESIN_MOTOR_2"/>
    <property type="match status" value="1"/>
</dbReference>
<evidence type="ECO:0000256" key="3">
    <source>
        <dbReference type="PROSITE-ProRule" id="PRU00283"/>
    </source>
</evidence>
<dbReference type="InterPro" id="IPR036961">
    <property type="entry name" value="Kinesin_motor_dom_sf"/>
</dbReference>
<proteinExistence type="inferred from homology"/>
<evidence type="ECO:0000256" key="4">
    <source>
        <dbReference type="RuleBase" id="RU000394"/>
    </source>
</evidence>
<dbReference type="PROSITE" id="PS00411">
    <property type="entry name" value="KINESIN_MOTOR_1"/>
    <property type="match status" value="1"/>
</dbReference>
<dbReference type="InterPro" id="IPR027417">
    <property type="entry name" value="P-loop_NTPase"/>
</dbReference>
<organism evidence="8 9">
    <name type="scientific">Trypanosoma rangeli SC58</name>
    <dbReference type="NCBI Taxonomy" id="429131"/>
    <lineage>
        <taxon>Eukaryota</taxon>
        <taxon>Discoba</taxon>
        <taxon>Euglenozoa</taxon>
        <taxon>Kinetoplastea</taxon>
        <taxon>Metakinetoplastina</taxon>
        <taxon>Trypanosomatida</taxon>
        <taxon>Trypanosomatidae</taxon>
        <taxon>Trypanosoma</taxon>
        <taxon>Herpetosoma</taxon>
    </lineage>
</organism>
<feature type="coiled-coil region" evidence="5">
    <location>
        <begin position="649"/>
        <end position="700"/>
    </location>
</feature>
<dbReference type="VEuPathDB" id="TriTrypDB:TRSC58_00746"/>
<dbReference type="InterPro" id="IPR019821">
    <property type="entry name" value="Kinesin_motor_CS"/>
</dbReference>
<dbReference type="PRINTS" id="PR00380">
    <property type="entry name" value="KINESINHEAVY"/>
</dbReference>
<dbReference type="InterPro" id="IPR001752">
    <property type="entry name" value="Kinesin_motor_dom"/>
</dbReference>
<accession>A0A061JDP1</accession>
<evidence type="ECO:0000313" key="9">
    <source>
        <dbReference type="Proteomes" id="UP000031737"/>
    </source>
</evidence>
<dbReference type="GO" id="GO:0005874">
    <property type="term" value="C:microtubule"/>
    <property type="evidence" value="ECO:0007669"/>
    <property type="project" value="UniProtKB-KW"/>
</dbReference>
<dbReference type="GO" id="GO:0005524">
    <property type="term" value="F:ATP binding"/>
    <property type="evidence" value="ECO:0007669"/>
    <property type="project" value="UniProtKB-UniRule"/>
</dbReference>
<reference evidence="8 9" key="1">
    <citation type="submission" date="2013-07" db="EMBL/GenBank/DDBJ databases">
        <authorList>
            <person name="Stoco P.H."/>
            <person name="Wagner G."/>
            <person name="Gerber A."/>
            <person name="Zaha A."/>
            <person name="Thompson C."/>
            <person name="Bartholomeu D.C."/>
            <person name="Luckemeyer D.D."/>
            <person name="Bahia D."/>
            <person name="Loreto E."/>
            <person name="Prestes E.B."/>
            <person name="Lima F.M."/>
            <person name="Rodrigues-Luiz G."/>
            <person name="Vallejo G.A."/>
            <person name="Filho J.F."/>
            <person name="Monteiro K.M."/>
            <person name="Tyler K.M."/>
            <person name="de Almeida L.G."/>
            <person name="Ortiz M.F."/>
            <person name="Siervo M.A."/>
            <person name="de Moraes M.H."/>
            <person name="Cunha O.L."/>
            <person name="Mendonca-Neto R."/>
            <person name="Silva R."/>
            <person name="Teixeira S.M."/>
            <person name="Murta S.M."/>
            <person name="Sincero T.C."/>
            <person name="Mendes T.A."/>
            <person name="Urmenyi T.P."/>
            <person name="Silva V.G."/>
            <person name="da Rocha W.D."/>
            <person name="Andersson B."/>
            <person name="Romanha A.J."/>
            <person name="Steindel M."/>
            <person name="de Vasconcelos A.T."/>
            <person name="Grisard E.C."/>
        </authorList>
    </citation>
    <scope>NUCLEOTIDE SEQUENCE [LARGE SCALE GENOMIC DNA]</scope>
    <source>
        <strain evidence="8 9">SC58</strain>
    </source>
</reference>
<evidence type="ECO:0000259" key="7">
    <source>
        <dbReference type="PROSITE" id="PS50067"/>
    </source>
</evidence>
<dbReference type="GO" id="GO:0005871">
    <property type="term" value="C:kinesin complex"/>
    <property type="evidence" value="ECO:0007669"/>
    <property type="project" value="TreeGrafter"/>
</dbReference>
<dbReference type="GO" id="GO:0016887">
    <property type="term" value="F:ATP hydrolysis activity"/>
    <property type="evidence" value="ECO:0007669"/>
    <property type="project" value="TreeGrafter"/>
</dbReference>
<name>A0A061JDP1_TRYRA</name>
<sequence>MPYGRQGNERANFVVAVRCRRLGAREEVAASPRLLRRGSGRRPCVLLNRPAPPLSVPAADARPVEGGESRASVVLVDPDARGDATALWRSCVASPEGSSLQLQLDAEGLRRALSGQDGVRCFPFDAVFPPSATNEEIYAALVQRLVIAAENGYNGTVFAYGQTGTGKSYTVFGEKGEGVPGLCTLVAADLFGQRSRPTWLPDTGVPACVVRGPSQQAMVPRSMIFVSFMELYNERLRDLLVDPATVAAAENVQSWMEGVRCRHPPSCRYDDLEVVEHPLHGVQVPHATRIRVRCVAELEQLLEEGGGRRTKAATATNKASSRSHAVVQFTVRRCIGDVVDAADAGDGRHVETNCRDAQVLCSFLTAKLWMVDLAGSERVSGFASLTAAAPAGGSGAHGVGSVPRQLDSRRREGANINRSLLALGNCIKALGTACRQQRRRGGAFSGDVASHASHLRRQQTVFTRSKTSPCEAHVPYRDSKLTRLLKESLGGNTRTVMLATISPSCTCFEETLSTLRYAARARSITRQVRQNFAVAAVDSEDKADAETSEEAAPTTAHGGGCGASSNRNRAWVAERQVNHRLRLLELEAEVRSLRTQLHVAEAATEKMGLPRSGEDLTGVSPAVSTTASTVSSDRDTSEGICVDRCWAIYNQTRRVLQALLQERAAASARREDAAGGLRVLRKEETIRELLRQERQNVLQQERQRRIDAFLL</sequence>
<dbReference type="AlphaFoldDB" id="A0A061JDP1"/>
<dbReference type="GO" id="GO:0007018">
    <property type="term" value="P:microtubule-based movement"/>
    <property type="evidence" value="ECO:0007669"/>
    <property type="project" value="InterPro"/>
</dbReference>
<evidence type="ECO:0000256" key="2">
    <source>
        <dbReference type="ARBA" id="ARBA00022840"/>
    </source>
</evidence>
<keyword evidence="4" id="KW-0493">Microtubule</keyword>
<keyword evidence="1 3" id="KW-0547">Nucleotide-binding</keyword>
<comment type="caution">
    <text evidence="8">The sequence shown here is derived from an EMBL/GenBank/DDBJ whole genome shotgun (WGS) entry which is preliminary data.</text>
</comment>